<dbReference type="GO" id="GO:0030574">
    <property type="term" value="P:collagen catabolic process"/>
    <property type="evidence" value="ECO:0007669"/>
    <property type="project" value="TreeGrafter"/>
</dbReference>
<evidence type="ECO:0000256" key="8">
    <source>
        <dbReference type="ARBA" id="ARBA00022833"/>
    </source>
</evidence>
<evidence type="ECO:0000256" key="5">
    <source>
        <dbReference type="ARBA" id="ARBA00022723"/>
    </source>
</evidence>
<dbReference type="InterPro" id="IPR001818">
    <property type="entry name" value="Pept_M10_metallopeptidase"/>
</dbReference>
<keyword evidence="3" id="KW-0449">Lipoprotein</keyword>
<comment type="caution">
    <text evidence="17">The sequence shown here is derived from an EMBL/GenBank/DDBJ whole genome shotgun (WGS) entry which is preliminary data.</text>
</comment>
<comment type="cofactor">
    <cofactor evidence="13">
        <name>Zn(2+)</name>
        <dbReference type="ChEBI" id="CHEBI:29105"/>
    </cofactor>
    <text evidence="13">Binds 2 Zn(2+) ions per subunit.</text>
</comment>
<feature type="binding site" evidence="13">
    <location>
        <position position="269"/>
    </location>
    <ligand>
        <name>Zn(2+)</name>
        <dbReference type="ChEBI" id="CHEBI:29105"/>
        <label>2</label>
        <note>catalytic</note>
    </ligand>
</feature>
<comment type="cofactor">
    <cofactor evidence="13">
        <name>Ca(2+)</name>
        <dbReference type="ChEBI" id="CHEBI:29108"/>
    </cofactor>
    <text evidence="13">Can bind about 5 Ca(2+) ions per subunit.</text>
</comment>
<dbReference type="InterPro" id="IPR033739">
    <property type="entry name" value="M10A_MMP"/>
</dbReference>
<dbReference type="SUPFAM" id="SSF55486">
    <property type="entry name" value="Metalloproteases ('zincins'), catalytic domain"/>
    <property type="match status" value="1"/>
</dbReference>
<keyword evidence="6 15" id="KW-0732">Signal</keyword>
<feature type="active site" evidence="12">
    <location>
        <position position="270"/>
    </location>
</feature>
<feature type="region of interest" description="Disordered" evidence="14">
    <location>
        <begin position="336"/>
        <end position="369"/>
    </location>
</feature>
<evidence type="ECO:0000313" key="17">
    <source>
        <dbReference type="EMBL" id="KAE8661827.1"/>
    </source>
</evidence>
<dbReference type="GO" id="GO:0008270">
    <property type="term" value="F:zinc ion binding"/>
    <property type="evidence" value="ECO:0007669"/>
    <property type="project" value="InterPro"/>
</dbReference>
<dbReference type="InterPro" id="IPR002477">
    <property type="entry name" value="Peptidoglycan-bd-like"/>
</dbReference>
<gene>
    <name evidence="17" type="ORF">F3Y22_tig00113722pilonHSYRG00091</name>
</gene>
<evidence type="ECO:0000259" key="16">
    <source>
        <dbReference type="SMART" id="SM00235"/>
    </source>
</evidence>
<feature type="binding site" description="in inhibited form" evidence="13">
    <location>
        <position position="127"/>
    </location>
    <ligand>
        <name>Zn(2+)</name>
        <dbReference type="ChEBI" id="CHEBI:29105"/>
        <label>2</label>
        <note>catalytic</note>
    </ligand>
</feature>
<dbReference type="EMBL" id="VEPZ02001718">
    <property type="protein sequence ID" value="KAE8661827.1"/>
    <property type="molecule type" value="Genomic_DNA"/>
</dbReference>
<keyword evidence="13" id="KW-0106">Calcium</keyword>
<evidence type="ECO:0000256" key="12">
    <source>
        <dbReference type="PIRSR" id="PIRSR621190-1"/>
    </source>
</evidence>
<feature type="binding site" evidence="13">
    <location>
        <position position="218"/>
    </location>
    <ligand>
        <name>Zn(2+)</name>
        <dbReference type="ChEBI" id="CHEBI:29105"/>
        <label>1</label>
    </ligand>
</feature>
<keyword evidence="10" id="KW-0865">Zymogen</keyword>
<dbReference type="PRINTS" id="PR00138">
    <property type="entry name" value="MATRIXIN"/>
</dbReference>
<feature type="binding site" evidence="13">
    <location>
        <position position="241"/>
    </location>
    <ligand>
        <name>Zn(2+)</name>
        <dbReference type="ChEBI" id="CHEBI:29105"/>
        <label>1</label>
    </ligand>
</feature>
<organism evidence="17 18">
    <name type="scientific">Hibiscus syriacus</name>
    <name type="common">Rose of Sharon</name>
    <dbReference type="NCBI Taxonomy" id="106335"/>
    <lineage>
        <taxon>Eukaryota</taxon>
        <taxon>Viridiplantae</taxon>
        <taxon>Streptophyta</taxon>
        <taxon>Embryophyta</taxon>
        <taxon>Tracheophyta</taxon>
        <taxon>Spermatophyta</taxon>
        <taxon>Magnoliopsida</taxon>
        <taxon>eudicotyledons</taxon>
        <taxon>Gunneridae</taxon>
        <taxon>Pentapetalae</taxon>
        <taxon>rosids</taxon>
        <taxon>malvids</taxon>
        <taxon>Malvales</taxon>
        <taxon>Malvaceae</taxon>
        <taxon>Malvoideae</taxon>
        <taxon>Hibiscus</taxon>
    </lineage>
</organism>
<dbReference type="Pfam" id="PF01471">
    <property type="entry name" value="PG_binding_1"/>
    <property type="match status" value="1"/>
</dbReference>
<dbReference type="Gene3D" id="3.40.390.10">
    <property type="entry name" value="Collagenase (Catalytic Domain)"/>
    <property type="match status" value="1"/>
</dbReference>
<evidence type="ECO:0000256" key="3">
    <source>
        <dbReference type="ARBA" id="ARBA00022622"/>
    </source>
</evidence>
<evidence type="ECO:0000256" key="10">
    <source>
        <dbReference type="ARBA" id="ARBA00023145"/>
    </source>
</evidence>
<sequence>MFQLFGYFSFLSFFLFLCFLPRLCFPARITPGQVTVIKTDDHHVTWLNFTRFKDAGKGSHVSGMSELKKYFQRFGYLSIPDNQNDSFTDVFDAQLESAIILYQRKFGLPVSGKLDSETISTIMSPRCGVSDTGPELHATKHFAYFYGRPRWDRGSPMTLTYAFSPSNMIDYISLPRIRAVFQRSFSRWASVIPVIFTEIDDYGSANIKIGFFSGDHGDGEPFDGVLGVLAHAFSPENGRLHLDEAETWAVDIGKEKSKSAVDLESVATHEIGHILGLAHSSVKEAVTYPSLRPRSKKVDLKLDDVEGVQAFVQHYLLMASACKRFISRSSSSVKSAFRTNGPKSQFSRSAAAPSSPRSPLPSQSSSPLRRLSFSRCPSELGCAHSLLPLHSAVAAARLTSCLTSTSRSCRALSQDGIDGTVWSSRSKVTDRDHGYDTTRCVQITGAARSYGLSFEKEKCCHFIPTAVKLILIHASSEIKNV</sequence>
<evidence type="ECO:0000256" key="15">
    <source>
        <dbReference type="SAM" id="SignalP"/>
    </source>
</evidence>
<dbReference type="SMART" id="SM00235">
    <property type="entry name" value="ZnMc"/>
    <property type="match status" value="1"/>
</dbReference>
<dbReference type="GO" id="GO:0004222">
    <property type="term" value="F:metalloendopeptidase activity"/>
    <property type="evidence" value="ECO:0007669"/>
    <property type="project" value="InterPro"/>
</dbReference>
<evidence type="ECO:0000256" key="1">
    <source>
        <dbReference type="ARBA" id="ARBA00004471"/>
    </source>
</evidence>
<evidence type="ECO:0000256" key="6">
    <source>
        <dbReference type="ARBA" id="ARBA00022729"/>
    </source>
</evidence>
<feature type="binding site" evidence="13">
    <location>
        <position position="223"/>
    </location>
    <ligand>
        <name>Ca(2+)</name>
        <dbReference type="ChEBI" id="CHEBI:29108"/>
        <label>3</label>
    </ligand>
</feature>
<proteinExistence type="inferred from homology"/>
<dbReference type="InterPro" id="IPR036365">
    <property type="entry name" value="PGBD-like_sf"/>
</dbReference>
<accession>A0A6A2XYR6</accession>
<dbReference type="PANTHER" id="PTHR10201:SF249">
    <property type="entry name" value="METALLOENDOPROTEINASE 1-MMP"/>
    <property type="match status" value="1"/>
</dbReference>
<keyword evidence="7" id="KW-0378">Hydrolase</keyword>
<dbReference type="CDD" id="cd04278">
    <property type="entry name" value="ZnMc_MMP"/>
    <property type="match status" value="1"/>
</dbReference>
<comment type="subcellular location">
    <subcellularLocation>
        <location evidence="1">Cell membrane</location>
        <topology evidence="1">Lipid-anchor</topology>
        <topology evidence="1">GPI-anchor</topology>
        <orientation evidence="1">Extracellular side</orientation>
    </subcellularLocation>
</comment>
<comment type="similarity">
    <text evidence="2">Belongs to the peptidase M10A family. Matrix metalloproteinases (MMPs) subfamily.</text>
</comment>
<keyword evidence="18" id="KW-1185">Reference proteome</keyword>
<dbReference type="GO" id="GO:0006508">
    <property type="term" value="P:proteolysis"/>
    <property type="evidence" value="ECO:0007669"/>
    <property type="project" value="UniProtKB-KW"/>
</dbReference>
<keyword evidence="5 13" id="KW-0479">Metal-binding</keyword>
<evidence type="ECO:0000256" key="9">
    <source>
        <dbReference type="ARBA" id="ARBA00023049"/>
    </source>
</evidence>
<feature type="chain" id="PRO_5025515436" evidence="15">
    <location>
        <begin position="27"/>
        <end position="481"/>
    </location>
</feature>
<evidence type="ECO:0000256" key="11">
    <source>
        <dbReference type="ARBA" id="ARBA00023180"/>
    </source>
</evidence>
<protein>
    <submittedName>
        <fullName evidence="17">Pentatricopeptide repeat-containing protein</fullName>
    </submittedName>
</protein>
<feature type="binding site" evidence="13">
    <location>
        <position position="231"/>
    </location>
    <ligand>
        <name>Zn(2+)</name>
        <dbReference type="ChEBI" id="CHEBI:29105"/>
        <label>1</label>
    </ligand>
</feature>
<reference evidence="17" key="1">
    <citation type="submission" date="2019-09" db="EMBL/GenBank/DDBJ databases">
        <title>Draft genome information of white flower Hibiscus syriacus.</title>
        <authorList>
            <person name="Kim Y.-M."/>
        </authorList>
    </citation>
    <scope>NUCLEOTIDE SEQUENCE [LARGE SCALE GENOMIC DNA]</scope>
    <source>
        <strain evidence="17">YM2019G1</strain>
    </source>
</reference>
<evidence type="ECO:0000256" key="14">
    <source>
        <dbReference type="SAM" id="MobiDB-lite"/>
    </source>
</evidence>
<keyword evidence="3" id="KW-0336">GPI-anchor</keyword>
<evidence type="ECO:0000256" key="2">
    <source>
        <dbReference type="ARBA" id="ARBA00009614"/>
    </source>
</evidence>
<feature type="compositionally biased region" description="Low complexity" evidence="14">
    <location>
        <begin position="344"/>
        <end position="369"/>
    </location>
</feature>
<dbReference type="GO" id="GO:0031012">
    <property type="term" value="C:extracellular matrix"/>
    <property type="evidence" value="ECO:0007669"/>
    <property type="project" value="InterPro"/>
</dbReference>
<feature type="binding site" evidence="13">
    <location>
        <position position="279"/>
    </location>
    <ligand>
        <name>Zn(2+)</name>
        <dbReference type="ChEBI" id="CHEBI:29105"/>
        <label>2</label>
        <note>catalytic</note>
    </ligand>
</feature>
<dbReference type="GO" id="GO:0005886">
    <property type="term" value="C:plasma membrane"/>
    <property type="evidence" value="ECO:0007669"/>
    <property type="project" value="UniProtKB-SubCell"/>
</dbReference>
<dbReference type="SUPFAM" id="SSF47090">
    <property type="entry name" value="PGBD-like"/>
    <property type="match status" value="1"/>
</dbReference>
<evidence type="ECO:0000256" key="7">
    <source>
        <dbReference type="ARBA" id="ARBA00022801"/>
    </source>
</evidence>
<dbReference type="AlphaFoldDB" id="A0A6A2XYR6"/>
<feature type="binding site" evidence="13">
    <location>
        <position position="273"/>
    </location>
    <ligand>
        <name>Zn(2+)</name>
        <dbReference type="ChEBI" id="CHEBI:29105"/>
        <label>2</label>
        <note>catalytic</note>
    </ligand>
</feature>
<dbReference type="InterPro" id="IPR021190">
    <property type="entry name" value="Pept_M10A"/>
</dbReference>
<name>A0A6A2XYR6_HIBSY</name>
<dbReference type="GO" id="GO:0098552">
    <property type="term" value="C:side of membrane"/>
    <property type="evidence" value="ECO:0007669"/>
    <property type="project" value="UniProtKB-KW"/>
</dbReference>
<evidence type="ECO:0000256" key="13">
    <source>
        <dbReference type="PIRSR" id="PIRSR621190-2"/>
    </source>
</evidence>
<keyword evidence="4" id="KW-0645">Protease</keyword>
<keyword evidence="11" id="KW-0325">Glycoprotein</keyword>
<dbReference type="FunFam" id="3.40.390.10:FF:000018">
    <property type="entry name" value="Metalloendoproteinase 1"/>
    <property type="match status" value="1"/>
</dbReference>
<dbReference type="InterPro" id="IPR006026">
    <property type="entry name" value="Peptidase_Metallo"/>
</dbReference>
<keyword evidence="8 13" id="KW-0862">Zinc</keyword>
<feature type="binding site" evidence="13">
    <location>
        <position position="224"/>
    </location>
    <ligand>
        <name>Ca(2+)</name>
        <dbReference type="ChEBI" id="CHEBI:29108"/>
        <label>3</label>
    </ligand>
</feature>
<dbReference type="InterPro" id="IPR024079">
    <property type="entry name" value="MetalloPept_cat_dom_sf"/>
</dbReference>
<feature type="signal peptide" evidence="15">
    <location>
        <begin position="1"/>
        <end position="26"/>
    </location>
</feature>
<dbReference type="PANTHER" id="PTHR10201">
    <property type="entry name" value="MATRIX METALLOPROTEINASE"/>
    <property type="match status" value="1"/>
</dbReference>
<feature type="binding site" evidence="13">
    <location>
        <position position="246"/>
    </location>
    <ligand>
        <name>Ca(2+)</name>
        <dbReference type="ChEBI" id="CHEBI:29108"/>
        <label>3</label>
    </ligand>
</feature>
<dbReference type="GO" id="GO:0030198">
    <property type="term" value="P:extracellular matrix organization"/>
    <property type="evidence" value="ECO:0007669"/>
    <property type="project" value="TreeGrafter"/>
</dbReference>
<feature type="binding site" evidence="13">
    <location>
        <position position="246"/>
    </location>
    <ligand>
        <name>Ca(2+)</name>
        <dbReference type="ChEBI" id="CHEBI:29108"/>
        <label>1</label>
    </ligand>
</feature>
<feature type="domain" description="Peptidase metallopeptidase" evidence="16">
    <location>
        <begin position="147"/>
        <end position="314"/>
    </location>
</feature>
<feature type="binding site" evidence="13">
    <location>
        <position position="243"/>
    </location>
    <ligand>
        <name>Ca(2+)</name>
        <dbReference type="ChEBI" id="CHEBI:29108"/>
        <label>3</label>
    </ligand>
</feature>
<keyword evidence="9" id="KW-0482">Metalloprotease</keyword>
<dbReference type="Pfam" id="PF00413">
    <property type="entry name" value="Peptidase_M10"/>
    <property type="match status" value="1"/>
</dbReference>
<evidence type="ECO:0000313" key="18">
    <source>
        <dbReference type="Proteomes" id="UP000436088"/>
    </source>
</evidence>
<evidence type="ECO:0000256" key="4">
    <source>
        <dbReference type="ARBA" id="ARBA00022670"/>
    </source>
</evidence>
<dbReference type="Proteomes" id="UP000436088">
    <property type="component" value="Unassembled WGS sequence"/>
</dbReference>
<keyword evidence="3" id="KW-0472">Membrane</keyword>
<feature type="binding site" evidence="13">
    <location>
        <position position="216"/>
    </location>
    <ligand>
        <name>Zn(2+)</name>
        <dbReference type="ChEBI" id="CHEBI:29105"/>
        <label>1</label>
    </ligand>
</feature>